<dbReference type="EMBL" id="BKCJ010038569">
    <property type="protein sequence ID" value="GEV91566.1"/>
    <property type="molecule type" value="Genomic_DNA"/>
</dbReference>
<name>A0A699GRK1_TANCI</name>
<protein>
    <submittedName>
        <fullName evidence="2">Ulp1 protease family, C-terminal catalytic domain-containing protein</fullName>
    </submittedName>
</protein>
<accession>A0A699GRK1</accession>
<reference evidence="2" key="1">
    <citation type="journal article" date="2019" name="Sci. Rep.">
        <title>Draft genome of Tanacetum cinerariifolium, the natural source of mosquito coil.</title>
        <authorList>
            <person name="Yamashiro T."/>
            <person name="Shiraishi A."/>
            <person name="Satake H."/>
            <person name="Nakayama K."/>
        </authorList>
    </citation>
    <scope>NUCLEOTIDE SEQUENCE</scope>
</reference>
<keyword evidence="2" id="KW-0645">Protease</keyword>
<dbReference type="GO" id="GO:0006508">
    <property type="term" value="P:proteolysis"/>
    <property type="evidence" value="ECO:0007669"/>
    <property type="project" value="UniProtKB-KW"/>
</dbReference>
<dbReference type="GO" id="GO:0008233">
    <property type="term" value="F:peptidase activity"/>
    <property type="evidence" value="ECO:0007669"/>
    <property type="project" value="UniProtKB-KW"/>
</dbReference>
<keyword evidence="2" id="KW-0378">Hydrolase</keyword>
<sequence length="196" mass="22798">MANEQTNVREGILSQLNTELEKEDMLANNLMGEMTRYLLKMRTRAEEEKKVYSMPLDQQLNSYRLHTLLMKSESDRSKERINSPTSYNSGHQEKTVKAMQPGADWAIVSLYLCAYVMRADVPFWLANGIKYHVPWIEVDKHIMSGVITLYDSLGVPPIEKRDWWKEIRLDFQSIIPTYLDECGVLKAKCLSLETYK</sequence>
<feature type="non-terminal residue" evidence="2">
    <location>
        <position position="196"/>
    </location>
</feature>
<organism evidence="2">
    <name type="scientific">Tanacetum cinerariifolium</name>
    <name type="common">Dalmatian daisy</name>
    <name type="synonym">Chrysanthemum cinerariifolium</name>
    <dbReference type="NCBI Taxonomy" id="118510"/>
    <lineage>
        <taxon>Eukaryota</taxon>
        <taxon>Viridiplantae</taxon>
        <taxon>Streptophyta</taxon>
        <taxon>Embryophyta</taxon>
        <taxon>Tracheophyta</taxon>
        <taxon>Spermatophyta</taxon>
        <taxon>Magnoliopsida</taxon>
        <taxon>eudicotyledons</taxon>
        <taxon>Gunneridae</taxon>
        <taxon>Pentapetalae</taxon>
        <taxon>asterids</taxon>
        <taxon>campanulids</taxon>
        <taxon>Asterales</taxon>
        <taxon>Asteraceae</taxon>
        <taxon>Asteroideae</taxon>
        <taxon>Anthemideae</taxon>
        <taxon>Anthemidinae</taxon>
        <taxon>Tanacetum</taxon>
    </lineage>
</organism>
<comment type="caution">
    <text evidence="2">The sequence shown here is derived from an EMBL/GenBank/DDBJ whole genome shotgun (WGS) entry which is preliminary data.</text>
</comment>
<proteinExistence type="predicted"/>
<dbReference type="AlphaFoldDB" id="A0A699GRK1"/>
<gene>
    <name evidence="2" type="ORF">Tci_163543</name>
</gene>
<feature type="region of interest" description="Disordered" evidence="1">
    <location>
        <begin position="73"/>
        <end position="94"/>
    </location>
</feature>
<evidence type="ECO:0000313" key="2">
    <source>
        <dbReference type="EMBL" id="GEV91566.1"/>
    </source>
</evidence>
<evidence type="ECO:0000256" key="1">
    <source>
        <dbReference type="SAM" id="MobiDB-lite"/>
    </source>
</evidence>